<dbReference type="GO" id="GO:0000156">
    <property type="term" value="F:phosphorelay response regulator activity"/>
    <property type="evidence" value="ECO:0007669"/>
    <property type="project" value="TreeGrafter"/>
</dbReference>
<dbReference type="FunFam" id="1.10.10.10:FF:000005">
    <property type="entry name" value="Two-component system response regulator"/>
    <property type="match status" value="1"/>
</dbReference>
<dbReference type="Gene3D" id="3.40.50.2300">
    <property type="match status" value="1"/>
</dbReference>
<dbReference type="GO" id="GO:0006355">
    <property type="term" value="P:regulation of DNA-templated transcription"/>
    <property type="evidence" value="ECO:0007669"/>
    <property type="project" value="InterPro"/>
</dbReference>
<evidence type="ECO:0000256" key="2">
    <source>
        <dbReference type="ARBA" id="ARBA00023012"/>
    </source>
</evidence>
<evidence type="ECO:0000313" key="10">
    <source>
        <dbReference type="EMBL" id="PWK15131.1"/>
    </source>
</evidence>
<protein>
    <submittedName>
        <fullName evidence="10">Two-component system copper resistance phosphate regulon response regulator CusR</fullName>
    </submittedName>
</protein>
<evidence type="ECO:0000256" key="1">
    <source>
        <dbReference type="ARBA" id="ARBA00022553"/>
    </source>
</evidence>
<dbReference type="PROSITE" id="PS50110">
    <property type="entry name" value="RESPONSE_REGULATORY"/>
    <property type="match status" value="1"/>
</dbReference>
<dbReference type="GO" id="GO:0032993">
    <property type="term" value="C:protein-DNA complex"/>
    <property type="evidence" value="ECO:0007669"/>
    <property type="project" value="TreeGrafter"/>
</dbReference>
<evidence type="ECO:0000256" key="3">
    <source>
        <dbReference type="ARBA" id="ARBA00023015"/>
    </source>
</evidence>
<dbReference type="GO" id="GO:0005829">
    <property type="term" value="C:cytosol"/>
    <property type="evidence" value="ECO:0007669"/>
    <property type="project" value="TreeGrafter"/>
</dbReference>
<accession>A0A2V2A5Z6</accession>
<dbReference type="GO" id="GO:0000976">
    <property type="term" value="F:transcription cis-regulatory region binding"/>
    <property type="evidence" value="ECO:0007669"/>
    <property type="project" value="TreeGrafter"/>
</dbReference>
<dbReference type="SUPFAM" id="SSF52172">
    <property type="entry name" value="CheY-like"/>
    <property type="match status" value="1"/>
</dbReference>
<dbReference type="Pfam" id="PF00486">
    <property type="entry name" value="Trans_reg_C"/>
    <property type="match status" value="1"/>
</dbReference>
<evidence type="ECO:0000259" key="8">
    <source>
        <dbReference type="PROSITE" id="PS50110"/>
    </source>
</evidence>
<keyword evidence="1 6" id="KW-0597">Phosphoprotein</keyword>
<dbReference type="InterPro" id="IPR016032">
    <property type="entry name" value="Sig_transdc_resp-reg_C-effctor"/>
</dbReference>
<dbReference type="EMBL" id="QGGM01000001">
    <property type="protein sequence ID" value="PWK15131.1"/>
    <property type="molecule type" value="Genomic_DNA"/>
</dbReference>
<keyword evidence="4 7" id="KW-0238">DNA-binding</keyword>
<evidence type="ECO:0000256" key="4">
    <source>
        <dbReference type="ARBA" id="ARBA00023125"/>
    </source>
</evidence>
<evidence type="ECO:0000256" key="6">
    <source>
        <dbReference type="PROSITE-ProRule" id="PRU00169"/>
    </source>
</evidence>
<dbReference type="SUPFAM" id="SSF46894">
    <property type="entry name" value="C-terminal effector domain of the bipartite response regulators"/>
    <property type="match status" value="1"/>
</dbReference>
<dbReference type="CDD" id="cd17624">
    <property type="entry name" value="REC_OmpR_PmrA-like"/>
    <property type="match status" value="1"/>
</dbReference>
<name>A0A2V2A5Z6_PSYIM</name>
<feature type="domain" description="OmpR/PhoB-type" evidence="9">
    <location>
        <begin position="126"/>
        <end position="224"/>
    </location>
</feature>
<evidence type="ECO:0000256" key="5">
    <source>
        <dbReference type="ARBA" id="ARBA00023163"/>
    </source>
</evidence>
<evidence type="ECO:0000259" key="9">
    <source>
        <dbReference type="PROSITE" id="PS51755"/>
    </source>
</evidence>
<keyword evidence="11" id="KW-1185">Reference proteome</keyword>
<proteinExistence type="predicted"/>
<dbReference type="PANTHER" id="PTHR48111">
    <property type="entry name" value="REGULATOR OF RPOS"/>
    <property type="match status" value="1"/>
</dbReference>
<dbReference type="InterPro" id="IPR036388">
    <property type="entry name" value="WH-like_DNA-bd_sf"/>
</dbReference>
<evidence type="ECO:0000256" key="7">
    <source>
        <dbReference type="PROSITE-ProRule" id="PRU01091"/>
    </source>
</evidence>
<keyword evidence="3" id="KW-0805">Transcription regulation</keyword>
<dbReference type="NCBIfam" id="TIGR01387">
    <property type="entry name" value="cztR_silR_copR"/>
    <property type="match status" value="1"/>
</dbReference>
<dbReference type="InterPro" id="IPR001789">
    <property type="entry name" value="Sig_transdc_resp-reg_receiver"/>
</dbReference>
<evidence type="ECO:0000313" key="11">
    <source>
        <dbReference type="Proteomes" id="UP000245655"/>
    </source>
</evidence>
<dbReference type="Gene3D" id="6.10.250.690">
    <property type="match status" value="1"/>
</dbReference>
<keyword evidence="2" id="KW-0902">Two-component regulatory system</keyword>
<dbReference type="SMART" id="SM00448">
    <property type="entry name" value="REC"/>
    <property type="match status" value="1"/>
</dbReference>
<dbReference type="Proteomes" id="UP000245655">
    <property type="component" value="Unassembled WGS sequence"/>
</dbReference>
<feature type="modified residue" description="4-aspartylphosphate" evidence="6">
    <location>
        <position position="51"/>
    </location>
</feature>
<reference evidence="10 11" key="1">
    <citation type="submission" date="2018-05" db="EMBL/GenBank/DDBJ databases">
        <title>Genomic Encyclopedia of Type Strains, Phase IV (KMG-IV): sequencing the most valuable type-strain genomes for metagenomic binning, comparative biology and taxonomic classification.</title>
        <authorList>
            <person name="Goeker M."/>
        </authorList>
    </citation>
    <scope>NUCLEOTIDE SEQUENCE [LARGE SCALE GENOMIC DNA]</scope>
    <source>
        <strain evidence="10 11">DSM 7229</strain>
    </source>
</reference>
<gene>
    <name evidence="10" type="ORF">C8D84_10174</name>
</gene>
<dbReference type="InterPro" id="IPR039420">
    <property type="entry name" value="WalR-like"/>
</dbReference>
<sequence length="255" mass="28413">MKVLLVEDELSLGDYIKKGLSEAGFIVEHKTTGLDGYHALMTEDFNVVVMDVMLPDVSGFELVSNYRAAGNTIPVLFLTAKDDLSDRIKGFEIGGDDYLTKPFAFAELLVRIKSLLRRANQADYASTVLQMADLKLDIAKRSVHRDKGSIKLTAKEFALLQFLLEHQGEVLPRSVIASQVWDMNFDSDTNVIDVAIRRLRSKIDDGFENKLIHTVRGMGYKLEADNSAVTVNSETSIDMSNEANTVSKLNHVEVK</sequence>
<dbReference type="Pfam" id="PF00072">
    <property type="entry name" value="Response_reg"/>
    <property type="match status" value="1"/>
</dbReference>
<dbReference type="SMART" id="SM00862">
    <property type="entry name" value="Trans_reg_C"/>
    <property type="match status" value="1"/>
</dbReference>
<dbReference type="InterPro" id="IPR006291">
    <property type="entry name" value="CusR-like"/>
</dbReference>
<dbReference type="InterPro" id="IPR011006">
    <property type="entry name" value="CheY-like_superfamily"/>
</dbReference>
<comment type="caution">
    <text evidence="10">The sequence shown here is derived from an EMBL/GenBank/DDBJ whole genome shotgun (WGS) entry which is preliminary data.</text>
</comment>
<feature type="DNA-binding region" description="OmpR/PhoB-type" evidence="7">
    <location>
        <begin position="126"/>
        <end position="224"/>
    </location>
</feature>
<keyword evidence="5" id="KW-0804">Transcription</keyword>
<dbReference type="RefSeq" id="WP_109589214.1">
    <property type="nucleotide sequence ID" value="NZ_CAJGZY010000001.1"/>
</dbReference>
<organism evidence="10 11">
    <name type="scientific">Psychrobacter immobilis</name>
    <dbReference type="NCBI Taxonomy" id="498"/>
    <lineage>
        <taxon>Bacteria</taxon>
        <taxon>Pseudomonadati</taxon>
        <taxon>Pseudomonadota</taxon>
        <taxon>Gammaproteobacteria</taxon>
        <taxon>Moraxellales</taxon>
        <taxon>Moraxellaceae</taxon>
        <taxon>Psychrobacter</taxon>
    </lineage>
</organism>
<dbReference type="PANTHER" id="PTHR48111:SF41">
    <property type="entry name" value="TRANSCRIPTIONAL REGULATORY PROTEIN CUSR-RELATED"/>
    <property type="match status" value="1"/>
</dbReference>
<dbReference type="PROSITE" id="PS51755">
    <property type="entry name" value="OMPR_PHOB"/>
    <property type="match status" value="1"/>
</dbReference>
<dbReference type="CDD" id="cd00383">
    <property type="entry name" value="trans_reg_C"/>
    <property type="match status" value="1"/>
</dbReference>
<feature type="domain" description="Response regulatory" evidence="8">
    <location>
        <begin position="2"/>
        <end position="116"/>
    </location>
</feature>
<dbReference type="InterPro" id="IPR001867">
    <property type="entry name" value="OmpR/PhoB-type_DNA-bd"/>
</dbReference>
<dbReference type="Gene3D" id="1.10.10.10">
    <property type="entry name" value="Winged helix-like DNA-binding domain superfamily/Winged helix DNA-binding domain"/>
    <property type="match status" value="1"/>
</dbReference>
<dbReference type="AlphaFoldDB" id="A0A2V2A5Z6"/>
<dbReference type="GeneID" id="60253850"/>